<dbReference type="Proteomes" id="UP000011939">
    <property type="component" value="Unassembled WGS sequence"/>
</dbReference>
<proteinExistence type="predicted"/>
<evidence type="ECO:0000313" key="1">
    <source>
        <dbReference type="EMBL" id="EKU10200.1"/>
    </source>
</evidence>
<dbReference type="PATRIC" id="fig|1244083.3.peg.2354"/>
<dbReference type="AlphaFoldDB" id="M5IHC8"/>
<gene>
    <name evidence="1" type="ORF">CSUNSWCD_1107</name>
</gene>
<dbReference type="STRING" id="1244083.CSUNSWCD_1107"/>
<dbReference type="EMBL" id="AMZQ01000019">
    <property type="protein sequence ID" value="EKU10200.1"/>
    <property type="molecule type" value="Genomic_DNA"/>
</dbReference>
<protein>
    <submittedName>
        <fullName evidence="1">Uncharacterized protein</fullName>
    </submittedName>
</protein>
<organism evidence="1 2">
    <name type="scientific">Campylobacter showae CSUNSWCD</name>
    <dbReference type="NCBI Taxonomy" id="1244083"/>
    <lineage>
        <taxon>Bacteria</taxon>
        <taxon>Pseudomonadati</taxon>
        <taxon>Campylobacterota</taxon>
        <taxon>Epsilonproteobacteria</taxon>
        <taxon>Campylobacterales</taxon>
        <taxon>Campylobacteraceae</taxon>
        <taxon>Campylobacter</taxon>
    </lineage>
</organism>
<evidence type="ECO:0000313" key="2">
    <source>
        <dbReference type="Proteomes" id="UP000011939"/>
    </source>
</evidence>
<comment type="caution">
    <text evidence="1">The sequence shown here is derived from an EMBL/GenBank/DDBJ whole genome shotgun (WGS) entry which is preliminary data.</text>
</comment>
<reference evidence="1 2" key="1">
    <citation type="journal article" date="2013" name="Genome Announc.">
        <title>Genome Sequence of Campylobacter showae UNSWCD, Isolated from a Patient with Crohn's Disease.</title>
        <authorList>
            <person name="Tay A.P."/>
            <person name="Kaakoush N.O."/>
            <person name="Deshpande N.P."/>
            <person name="Chen Z."/>
            <person name="Mitchell H."/>
            <person name="Wilkins M.R."/>
        </authorList>
    </citation>
    <scope>NUCLEOTIDE SEQUENCE [LARGE SCALE GENOMIC DNA]</scope>
    <source>
        <strain evidence="1 2">CSUNSWCD</strain>
    </source>
</reference>
<sequence>MAFKFSQICLDFNPPKFTPAFFKFPFQFHSNLTALWLIFRKFDLRDKFEQTRT</sequence>
<accession>M5IHC8</accession>
<name>M5IHC8_9BACT</name>